<dbReference type="AlphaFoldDB" id="A0A5S9WVB0"/>
<organism evidence="2 3">
    <name type="scientific">Arabidopsis thaliana</name>
    <name type="common">Mouse-ear cress</name>
    <dbReference type="NCBI Taxonomy" id="3702"/>
    <lineage>
        <taxon>Eukaryota</taxon>
        <taxon>Viridiplantae</taxon>
        <taxon>Streptophyta</taxon>
        <taxon>Embryophyta</taxon>
        <taxon>Tracheophyta</taxon>
        <taxon>Spermatophyta</taxon>
        <taxon>Magnoliopsida</taxon>
        <taxon>eudicotyledons</taxon>
        <taxon>Gunneridae</taxon>
        <taxon>Pentapetalae</taxon>
        <taxon>rosids</taxon>
        <taxon>malvids</taxon>
        <taxon>Brassicales</taxon>
        <taxon>Brassicaceae</taxon>
        <taxon>Camelineae</taxon>
        <taxon>Arabidopsis</taxon>
    </lineage>
</organism>
<proteinExistence type="predicted"/>
<feature type="transmembrane region" description="Helical" evidence="1">
    <location>
        <begin position="63"/>
        <end position="86"/>
    </location>
</feature>
<dbReference type="ExpressionAtlas" id="A0A5S9WVB0">
    <property type="expression patterns" value="differential"/>
</dbReference>
<keyword evidence="1" id="KW-1133">Transmembrane helix</keyword>
<evidence type="ECO:0000256" key="1">
    <source>
        <dbReference type="SAM" id="Phobius"/>
    </source>
</evidence>
<evidence type="ECO:0000313" key="3">
    <source>
        <dbReference type="Proteomes" id="UP000434276"/>
    </source>
</evidence>
<dbReference type="Proteomes" id="UP000434276">
    <property type="component" value="Unassembled WGS sequence"/>
</dbReference>
<keyword evidence="1" id="KW-0472">Membrane</keyword>
<dbReference type="OrthoDB" id="1092272at2759"/>
<sequence>MWLYCMFNQHERICIHFFGMRNKRINLSSVQVRIFERHAVYIKGTIVYKYIYIYIYMPPLIDFLIFLLCFVIYGEYLLCILHEAILQIFEF</sequence>
<evidence type="ECO:0000313" key="2">
    <source>
        <dbReference type="EMBL" id="CAA0340476.1"/>
    </source>
</evidence>
<evidence type="ECO:0008006" key="4">
    <source>
        <dbReference type="Google" id="ProtNLM"/>
    </source>
</evidence>
<dbReference type="EMBL" id="CACSHJ010000087">
    <property type="protein sequence ID" value="CAA0340476.1"/>
    <property type="molecule type" value="Genomic_DNA"/>
</dbReference>
<protein>
    <recommendedName>
        <fullName evidence="4">Transmembrane protein</fullName>
    </recommendedName>
</protein>
<name>A0A5S9WVB0_ARATH</name>
<accession>A0A5S9WVB0</accession>
<gene>
    <name evidence="2" type="ORF">C24_LOCUS6723</name>
</gene>
<reference evidence="2 3" key="1">
    <citation type="submission" date="2019-12" db="EMBL/GenBank/DDBJ databases">
        <authorList>
            <person name="Jiao W.-B."/>
            <person name="Schneeberger K."/>
        </authorList>
    </citation>
    <scope>NUCLEOTIDE SEQUENCE [LARGE SCALE GENOMIC DNA]</scope>
    <source>
        <strain evidence="3">cv. C24</strain>
    </source>
</reference>
<keyword evidence="1" id="KW-0812">Transmembrane</keyword>